<reference evidence="1" key="1">
    <citation type="submission" date="2023-06" db="EMBL/GenBank/DDBJ databases">
        <title>Genome-scale phylogeny and comparative genomics of the fungal order Sordariales.</title>
        <authorList>
            <consortium name="Lawrence Berkeley National Laboratory"/>
            <person name="Hensen N."/>
            <person name="Bonometti L."/>
            <person name="Westerberg I."/>
            <person name="Brannstrom I.O."/>
            <person name="Guillou S."/>
            <person name="Cros-Aarteil S."/>
            <person name="Calhoun S."/>
            <person name="Haridas S."/>
            <person name="Kuo A."/>
            <person name="Mondo S."/>
            <person name="Pangilinan J."/>
            <person name="Riley R."/>
            <person name="Labutti K."/>
            <person name="Andreopoulos B."/>
            <person name="Lipzen A."/>
            <person name="Chen C."/>
            <person name="Yanf M."/>
            <person name="Daum C."/>
            <person name="Ng V."/>
            <person name="Clum A."/>
            <person name="Steindorff A."/>
            <person name="Ohm R."/>
            <person name="Martin F."/>
            <person name="Silar P."/>
            <person name="Natvig D."/>
            <person name="Lalanne C."/>
            <person name="Gautier V."/>
            <person name="Ament-Velasquez S.L."/>
            <person name="Kruys A."/>
            <person name="Hutchinson M.I."/>
            <person name="Powell A.J."/>
            <person name="Barry K."/>
            <person name="Miller A.N."/>
            <person name="Grigoriev I.V."/>
            <person name="Debuchy R."/>
            <person name="Gladieux P."/>
            <person name="Thoren M.H."/>
            <person name="Johannesson H."/>
        </authorList>
    </citation>
    <scope>NUCLEOTIDE SEQUENCE</scope>
    <source>
        <strain evidence="1">CBS 606.72</strain>
    </source>
</reference>
<organism evidence="1 2">
    <name type="scientific">Immersiella caudata</name>
    <dbReference type="NCBI Taxonomy" id="314043"/>
    <lineage>
        <taxon>Eukaryota</taxon>
        <taxon>Fungi</taxon>
        <taxon>Dikarya</taxon>
        <taxon>Ascomycota</taxon>
        <taxon>Pezizomycotina</taxon>
        <taxon>Sordariomycetes</taxon>
        <taxon>Sordariomycetidae</taxon>
        <taxon>Sordariales</taxon>
        <taxon>Lasiosphaeriaceae</taxon>
        <taxon>Immersiella</taxon>
    </lineage>
</organism>
<sequence>MDRALRPVLPSFQPARMDRGPPWIRWGFYVYEWKQQYRLGGPKRIRKPQHHKSFLDVRFATSGQPGEEWWSAYPLSLPPQNSLKCEIFAAECDLAEMAEEVLDLLFGKDGDSGAPTPAENPQKGSELYFRLLSWKFSLPAELRDENAKHPAAVLLHLFRPFDGLTSAQFGGIDPKSTSYTHAHSVMSTP</sequence>
<dbReference type="CDD" id="cd12148">
    <property type="entry name" value="fungal_TF_MHR"/>
    <property type="match status" value="1"/>
</dbReference>
<dbReference type="AlphaFoldDB" id="A0AA39WFP3"/>
<dbReference type="EMBL" id="JAULSU010000006">
    <property type="protein sequence ID" value="KAK0614518.1"/>
    <property type="molecule type" value="Genomic_DNA"/>
</dbReference>
<dbReference type="Proteomes" id="UP001175000">
    <property type="component" value="Unassembled WGS sequence"/>
</dbReference>
<accession>A0AA39WFP3</accession>
<name>A0AA39WFP3_9PEZI</name>
<keyword evidence="2" id="KW-1185">Reference proteome</keyword>
<protein>
    <submittedName>
        <fullName evidence="1">Uncharacterized protein</fullName>
    </submittedName>
</protein>
<evidence type="ECO:0000313" key="2">
    <source>
        <dbReference type="Proteomes" id="UP001175000"/>
    </source>
</evidence>
<evidence type="ECO:0000313" key="1">
    <source>
        <dbReference type="EMBL" id="KAK0614518.1"/>
    </source>
</evidence>
<comment type="caution">
    <text evidence="1">The sequence shown here is derived from an EMBL/GenBank/DDBJ whole genome shotgun (WGS) entry which is preliminary data.</text>
</comment>
<gene>
    <name evidence="1" type="ORF">B0T14DRAFT_570449</name>
</gene>
<proteinExistence type="predicted"/>